<evidence type="ECO:0000313" key="2">
    <source>
        <dbReference type="EMBL" id="AFH21086.1"/>
    </source>
</evidence>
<protein>
    <submittedName>
        <fullName evidence="2">Uncharacterized protein</fullName>
    </submittedName>
</protein>
<feature type="region of interest" description="Disordered" evidence="1">
    <location>
        <begin position="31"/>
        <end position="51"/>
    </location>
</feature>
<dbReference type="Proteomes" id="UP000011829">
    <property type="component" value="Segment"/>
</dbReference>
<proteinExistence type="predicted"/>
<organism evidence="2 3">
    <name type="scientific">Cronobacter phage CR9</name>
    <dbReference type="NCBI Taxonomy" id="1162290"/>
    <lineage>
        <taxon>Viruses</taxon>
        <taxon>Duplodnaviria</taxon>
        <taxon>Heunggongvirae</taxon>
        <taxon>Uroviricota</taxon>
        <taxon>Caudoviricetes</taxon>
        <taxon>Vequintavirinae</taxon>
        <taxon>Certrevirus</taxon>
        <taxon>Certrevirus CR9</taxon>
    </lineage>
</organism>
<dbReference type="KEGG" id="vg:18563044"/>
<dbReference type="OrthoDB" id="36239at10239"/>
<accession>M1F2E4</accession>
<reference evidence="2 3" key="1">
    <citation type="submission" date="2012-02" db="EMBL/GenBank/DDBJ databases">
        <title>Complete Genome Sequence of Cronobacter sakazakii Bacteriophage CR9.</title>
        <authorList>
            <person name="Shin H."/>
            <person name="Lee J.-H."/>
            <person name="Kim Y."/>
            <person name="Ryu S."/>
        </authorList>
    </citation>
    <scope>NUCLEOTIDE SEQUENCE [LARGE SCALE GENOMIC DNA]</scope>
</reference>
<dbReference type="EMBL" id="JQ691611">
    <property type="protein sequence ID" value="AFH21086.1"/>
    <property type="molecule type" value="Genomic_DNA"/>
</dbReference>
<sequence length="137" mass="15440">MQRAERIRAQLMANMFSADSGVMGVNGMLGPQAPGGPKGEPGVMGTPGTKGRGDIEREKYILCYAGLHFEIWLKPGTFAMIEDATEVNGDDLEFIKMMDKDEWEKIRETWCLEWHKRRGHRAFEAGLYEEFEAGVVL</sequence>
<dbReference type="GeneID" id="18563044"/>
<gene>
    <name evidence="2" type="ORF">CR9_202</name>
</gene>
<name>M1F2E4_9CAUD</name>
<keyword evidence="3" id="KW-1185">Reference proteome</keyword>
<dbReference type="RefSeq" id="YP_009015164.1">
    <property type="nucleotide sequence ID" value="NC_023717.1"/>
</dbReference>
<evidence type="ECO:0000256" key="1">
    <source>
        <dbReference type="SAM" id="MobiDB-lite"/>
    </source>
</evidence>
<evidence type="ECO:0000313" key="3">
    <source>
        <dbReference type="Proteomes" id="UP000011829"/>
    </source>
</evidence>